<dbReference type="PANTHER" id="PTHR24177">
    <property type="entry name" value="CASKIN"/>
    <property type="match status" value="1"/>
</dbReference>
<name>A0AAD4XSF9_9MAGN</name>
<feature type="region of interest" description="Disordered" evidence="2">
    <location>
        <begin position="75"/>
        <end position="95"/>
    </location>
</feature>
<comment type="caution">
    <text evidence="5">The sequence shown here is derived from an EMBL/GenBank/DDBJ whole genome shotgun (WGS) entry which is preliminary data.</text>
</comment>
<dbReference type="InterPro" id="IPR026961">
    <property type="entry name" value="PGG_dom"/>
</dbReference>
<sequence length="774" mass="86589">MSSATGESSDNRNHQSHEEIIEMKSLFKMLVESQNKQAESLAKLAETQAEALAKLADTQANTQQQIIEILKNSNIDNNNTDKQQDIAGSSGVDKQEIADIPADNDEKEPELEGGYESTVIPGKHDLLYEAIKNDDVETAIDYIKNNPEAIEEGIDSYDKSTALHETLYRGQKTIVEEIIKLVSTPRFLEYKRSTSGDTALHVAAFRGNVEAAMMMVAKNSKLTQIRNDYRKTALEDALGYVSAGQKEMVKYLYSVTRHEEPSPFLGHDGARLLCSAIAADFYDLVLCLVKRFPKLITVKSENHDACGLELLVRKPYAFGIGTKLTWWQDRVYSLIQVDINATYVQLVETNTCQSSEISERDEDNIPESSEDTNKEESSNGKSDKNIFMPYSGRVFGITKLYNLKLMHKHATATLKQMIVELRDAKSGDEITDFFKNNPDIMKLAIKHGIIVFVAECLEHFGHLIWHYMSGQTMLDMAIIERNVTIVSLICDRGDKYKDKTSLVSKADNDEKNTILHYAAKLASPAQLNLISGVALQIQRELQWLKGVESIMPENDKFKKNKEGYTAEIVFTNEHKELLKEGEDWMKDTSGSCMIVAALIATVAFAAAFTVPGGNISDKDSPKNGTPVFLGQPSFTLFAVADALALFSSITSVLMFLAIYTSRYSEKDFLRSLPQKIIIGLTALFISMAAILIAFCASLFIVVGNEFPRGVIPIALFGSVPVVLFAWLQLPLFYEMVRSTYWGSLFREHKYIDPRVEKNNQKENESIVNPVQEVT</sequence>
<dbReference type="SUPFAM" id="SSF48403">
    <property type="entry name" value="Ankyrin repeat"/>
    <property type="match status" value="1"/>
</dbReference>
<accession>A0AAD4XSF9</accession>
<evidence type="ECO:0000256" key="2">
    <source>
        <dbReference type="SAM" id="MobiDB-lite"/>
    </source>
</evidence>
<keyword evidence="1" id="KW-0040">ANK repeat</keyword>
<proteinExistence type="predicted"/>
<dbReference type="Gene3D" id="1.25.40.20">
    <property type="entry name" value="Ankyrin repeat-containing domain"/>
    <property type="match status" value="2"/>
</dbReference>
<feature type="compositionally biased region" description="Basic and acidic residues" evidence="2">
    <location>
        <begin position="371"/>
        <end position="384"/>
    </location>
</feature>
<dbReference type="PANTHER" id="PTHR24177:SF365">
    <property type="entry name" value="ANKYRIN REPEAT-CONTAINING PROTEIN NPR4-LIKE ISOFORM X1"/>
    <property type="match status" value="1"/>
</dbReference>
<dbReference type="SMART" id="SM00248">
    <property type="entry name" value="ANK"/>
    <property type="match status" value="4"/>
</dbReference>
<dbReference type="AlphaFoldDB" id="A0AAD4XSF9"/>
<dbReference type="Pfam" id="PF13962">
    <property type="entry name" value="PGG"/>
    <property type="match status" value="1"/>
</dbReference>
<evidence type="ECO:0000313" key="6">
    <source>
        <dbReference type="Proteomes" id="UP001202328"/>
    </source>
</evidence>
<evidence type="ECO:0000259" key="4">
    <source>
        <dbReference type="Pfam" id="PF13962"/>
    </source>
</evidence>
<dbReference type="PROSITE" id="PS50088">
    <property type="entry name" value="ANK_REPEAT"/>
    <property type="match status" value="1"/>
</dbReference>
<dbReference type="Pfam" id="PF12796">
    <property type="entry name" value="Ank_2"/>
    <property type="match status" value="1"/>
</dbReference>
<gene>
    <name evidence="5" type="ORF">MKW98_026439</name>
</gene>
<dbReference type="InterPro" id="IPR036770">
    <property type="entry name" value="Ankyrin_rpt-contain_sf"/>
</dbReference>
<feature type="region of interest" description="Disordered" evidence="2">
    <location>
        <begin position="354"/>
        <end position="384"/>
    </location>
</feature>
<feature type="compositionally biased region" description="Acidic residues" evidence="2">
    <location>
        <begin position="359"/>
        <end position="370"/>
    </location>
</feature>
<feature type="transmembrane region" description="Helical" evidence="3">
    <location>
        <begin position="680"/>
        <end position="703"/>
    </location>
</feature>
<feature type="transmembrane region" description="Helical" evidence="3">
    <location>
        <begin position="709"/>
        <end position="727"/>
    </location>
</feature>
<feature type="transmembrane region" description="Helical" evidence="3">
    <location>
        <begin position="633"/>
        <end position="659"/>
    </location>
</feature>
<evidence type="ECO:0000313" key="5">
    <source>
        <dbReference type="EMBL" id="KAI3950985.1"/>
    </source>
</evidence>
<feature type="transmembrane region" description="Helical" evidence="3">
    <location>
        <begin position="592"/>
        <end position="613"/>
    </location>
</feature>
<evidence type="ECO:0000256" key="1">
    <source>
        <dbReference type="PROSITE-ProRule" id="PRU00023"/>
    </source>
</evidence>
<dbReference type="InterPro" id="IPR002110">
    <property type="entry name" value="Ankyrin_rpt"/>
</dbReference>
<keyword evidence="3" id="KW-1133">Transmembrane helix</keyword>
<evidence type="ECO:0000256" key="3">
    <source>
        <dbReference type="SAM" id="Phobius"/>
    </source>
</evidence>
<organism evidence="5 6">
    <name type="scientific">Papaver atlanticum</name>
    <dbReference type="NCBI Taxonomy" id="357466"/>
    <lineage>
        <taxon>Eukaryota</taxon>
        <taxon>Viridiplantae</taxon>
        <taxon>Streptophyta</taxon>
        <taxon>Embryophyta</taxon>
        <taxon>Tracheophyta</taxon>
        <taxon>Spermatophyta</taxon>
        <taxon>Magnoliopsida</taxon>
        <taxon>Ranunculales</taxon>
        <taxon>Papaveraceae</taxon>
        <taxon>Papaveroideae</taxon>
        <taxon>Papaver</taxon>
    </lineage>
</organism>
<dbReference type="GO" id="GO:0016020">
    <property type="term" value="C:membrane"/>
    <property type="evidence" value="ECO:0007669"/>
    <property type="project" value="TreeGrafter"/>
</dbReference>
<protein>
    <recommendedName>
        <fullName evidence="4">PGG domain-containing protein</fullName>
    </recommendedName>
</protein>
<feature type="domain" description="PGG" evidence="4">
    <location>
        <begin position="583"/>
        <end position="701"/>
    </location>
</feature>
<dbReference type="Proteomes" id="UP001202328">
    <property type="component" value="Unassembled WGS sequence"/>
</dbReference>
<feature type="repeat" description="ANK" evidence="1">
    <location>
        <begin position="195"/>
        <end position="227"/>
    </location>
</feature>
<dbReference type="EMBL" id="JAJJMB010002585">
    <property type="protein sequence ID" value="KAI3950985.1"/>
    <property type="molecule type" value="Genomic_DNA"/>
</dbReference>
<keyword evidence="3" id="KW-0472">Membrane</keyword>
<keyword evidence="3" id="KW-0812">Transmembrane</keyword>
<keyword evidence="6" id="KW-1185">Reference proteome</keyword>
<reference evidence="5" key="1">
    <citation type="submission" date="2022-04" db="EMBL/GenBank/DDBJ databases">
        <title>A functionally conserved STORR gene fusion in Papaver species that diverged 16.8 million years ago.</title>
        <authorList>
            <person name="Catania T."/>
        </authorList>
    </citation>
    <scope>NUCLEOTIDE SEQUENCE</scope>
    <source>
        <strain evidence="5">S-188037</strain>
    </source>
</reference>